<accession>A0A067P8H3</accession>
<evidence type="ECO:0000256" key="1">
    <source>
        <dbReference type="SAM" id="MobiDB-lite"/>
    </source>
</evidence>
<dbReference type="SUPFAM" id="SSF54695">
    <property type="entry name" value="POZ domain"/>
    <property type="match status" value="1"/>
</dbReference>
<dbReference type="EMBL" id="KL197750">
    <property type="protein sequence ID" value="KDQ51208.1"/>
    <property type="molecule type" value="Genomic_DNA"/>
</dbReference>
<dbReference type="PANTHER" id="PTHR22744:SF14">
    <property type="entry name" value="BTB DOMAIN-CONTAINING PROTEIN-RELATED"/>
    <property type="match status" value="1"/>
</dbReference>
<dbReference type="STRING" id="933084.A0A067P8H3"/>
<evidence type="ECO:0000313" key="4">
    <source>
        <dbReference type="Proteomes" id="UP000027265"/>
    </source>
</evidence>
<feature type="compositionally biased region" description="Basic and acidic residues" evidence="1">
    <location>
        <begin position="202"/>
        <end position="216"/>
    </location>
</feature>
<dbReference type="SMART" id="SM00225">
    <property type="entry name" value="BTB"/>
    <property type="match status" value="1"/>
</dbReference>
<gene>
    <name evidence="3" type="ORF">JAAARDRAFT_199247</name>
</gene>
<organism evidence="3 4">
    <name type="scientific">Jaapia argillacea MUCL 33604</name>
    <dbReference type="NCBI Taxonomy" id="933084"/>
    <lineage>
        <taxon>Eukaryota</taxon>
        <taxon>Fungi</taxon>
        <taxon>Dikarya</taxon>
        <taxon>Basidiomycota</taxon>
        <taxon>Agaricomycotina</taxon>
        <taxon>Agaricomycetes</taxon>
        <taxon>Agaricomycetidae</taxon>
        <taxon>Jaapiales</taxon>
        <taxon>Jaapiaceae</taxon>
        <taxon>Jaapia</taxon>
    </lineage>
</organism>
<reference evidence="4" key="1">
    <citation type="journal article" date="2014" name="Proc. Natl. Acad. Sci. U.S.A.">
        <title>Extensive sampling of basidiomycete genomes demonstrates inadequacy of the white-rot/brown-rot paradigm for wood decay fungi.</title>
        <authorList>
            <person name="Riley R."/>
            <person name="Salamov A.A."/>
            <person name="Brown D.W."/>
            <person name="Nagy L.G."/>
            <person name="Floudas D."/>
            <person name="Held B.W."/>
            <person name="Levasseur A."/>
            <person name="Lombard V."/>
            <person name="Morin E."/>
            <person name="Otillar R."/>
            <person name="Lindquist E.A."/>
            <person name="Sun H."/>
            <person name="LaButti K.M."/>
            <person name="Schmutz J."/>
            <person name="Jabbour D."/>
            <person name="Luo H."/>
            <person name="Baker S.E."/>
            <person name="Pisabarro A.G."/>
            <person name="Walton J.D."/>
            <person name="Blanchette R.A."/>
            <person name="Henrissat B."/>
            <person name="Martin F."/>
            <person name="Cullen D."/>
            <person name="Hibbett D.S."/>
            <person name="Grigoriev I.V."/>
        </authorList>
    </citation>
    <scope>NUCLEOTIDE SEQUENCE [LARGE SCALE GENOMIC DNA]</scope>
    <source>
        <strain evidence="4">MUCL 33604</strain>
    </source>
</reference>
<dbReference type="InParanoid" id="A0A067P8H3"/>
<proteinExistence type="predicted"/>
<dbReference type="CDD" id="cd18186">
    <property type="entry name" value="BTB_POZ_ZBTB_KLHL-like"/>
    <property type="match status" value="1"/>
</dbReference>
<protein>
    <recommendedName>
        <fullName evidence="2">BTB domain-containing protein</fullName>
    </recommendedName>
</protein>
<sequence>MSTRTDTGNPDEYGAYYFEDVIFLVEDQLFKVPRLYFENHSDIFRDMFQLPTQGADVDGSSDENPLRLEGIKKKDFVRLLRIMYPKNHNKHDITTSEEWLSILKLSSMWNFETIRDTAIRTLSSKSSRMKPISVVDRMQLGMKYHMPMWVAWGATDLAKRLESVSVEEAKEMGVEFAIRITQVRERWHRLGCTCNHPLSPRRQTEGNEGKEGKVTESEMDLKKAVVDVFQLNEKLVEEGERKYGRVVWDVSEGVSVGSGSVRKRRVRGAQHITTYW</sequence>
<dbReference type="Gene3D" id="3.30.710.10">
    <property type="entry name" value="Potassium Channel Kv1.1, Chain A"/>
    <property type="match status" value="1"/>
</dbReference>
<dbReference type="InterPro" id="IPR000210">
    <property type="entry name" value="BTB/POZ_dom"/>
</dbReference>
<name>A0A067P8H3_9AGAM</name>
<dbReference type="AlphaFoldDB" id="A0A067P8H3"/>
<dbReference type="InterPro" id="IPR011333">
    <property type="entry name" value="SKP1/BTB/POZ_sf"/>
</dbReference>
<dbReference type="PANTHER" id="PTHR22744">
    <property type="entry name" value="HELIX LOOP HELIX PROTEIN 21-RELATED"/>
    <property type="match status" value="1"/>
</dbReference>
<keyword evidence="4" id="KW-1185">Reference proteome</keyword>
<feature type="domain" description="BTB" evidence="2">
    <location>
        <begin position="19"/>
        <end position="92"/>
    </location>
</feature>
<dbReference type="PROSITE" id="PS50097">
    <property type="entry name" value="BTB"/>
    <property type="match status" value="1"/>
</dbReference>
<dbReference type="Proteomes" id="UP000027265">
    <property type="component" value="Unassembled WGS sequence"/>
</dbReference>
<dbReference type="OrthoDB" id="2593747at2759"/>
<feature type="region of interest" description="Disordered" evidence="1">
    <location>
        <begin position="196"/>
        <end position="216"/>
    </location>
</feature>
<evidence type="ECO:0000313" key="3">
    <source>
        <dbReference type="EMBL" id="KDQ51208.1"/>
    </source>
</evidence>
<dbReference type="Pfam" id="PF00651">
    <property type="entry name" value="BTB"/>
    <property type="match status" value="1"/>
</dbReference>
<dbReference type="HOGENOM" id="CLU_047592_2_1_1"/>
<evidence type="ECO:0000259" key="2">
    <source>
        <dbReference type="PROSITE" id="PS50097"/>
    </source>
</evidence>